<proteinExistence type="predicted"/>
<organism evidence="1 2">
    <name type="scientific">Cryptolaemus montrouzieri</name>
    <dbReference type="NCBI Taxonomy" id="559131"/>
    <lineage>
        <taxon>Eukaryota</taxon>
        <taxon>Metazoa</taxon>
        <taxon>Ecdysozoa</taxon>
        <taxon>Arthropoda</taxon>
        <taxon>Hexapoda</taxon>
        <taxon>Insecta</taxon>
        <taxon>Pterygota</taxon>
        <taxon>Neoptera</taxon>
        <taxon>Endopterygota</taxon>
        <taxon>Coleoptera</taxon>
        <taxon>Polyphaga</taxon>
        <taxon>Cucujiformia</taxon>
        <taxon>Coccinelloidea</taxon>
        <taxon>Coccinellidae</taxon>
        <taxon>Scymninae</taxon>
        <taxon>Scymnini</taxon>
        <taxon>Cryptolaemus</taxon>
    </lineage>
</organism>
<comment type="caution">
    <text evidence="1">The sequence shown here is derived from an EMBL/GenBank/DDBJ whole genome shotgun (WGS) entry which is preliminary data.</text>
</comment>
<dbReference type="Proteomes" id="UP001516400">
    <property type="component" value="Unassembled WGS sequence"/>
</dbReference>
<protein>
    <recommendedName>
        <fullName evidence="3">PiggyBac transposable element-derived protein domain-containing protein</fullName>
    </recommendedName>
</protein>
<dbReference type="EMBL" id="JABFTP020000001">
    <property type="protein sequence ID" value="KAL3266146.1"/>
    <property type="molecule type" value="Genomic_DNA"/>
</dbReference>
<gene>
    <name evidence="1" type="ORF">HHI36_010331</name>
</gene>
<accession>A0ABD2MIB0</accession>
<keyword evidence="2" id="KW-1185">Reference proteome</keyword>
<evidence type="ECO:0000313" key="1">
    <source>
        <dbReference type="EMBL" id="KAL3266146.1"/>
    </source>
</evidence>
<dbReference type="AlphaFoldDB" id="A0ABD2MIB0"/>
<evidence type="ECO:0008006" key="3">
    <source>
        <dbReference type="Google" id="ProtNLM"/>
    </source>
</evidence>
<evidence type="ECO:0000313" key="2">
    <source>
        <dbReference type="Proteomes" id="UP001516400"/>
    </source>
</evidence>
<name>A0ABD2MIB0_9CUCU</name>
<reference evidence="1 2" key="1">
    <citation type="journal article" date="2021" name="BMC Biol.">
        <title>Horizontally acquired antibacterial genes associated with adaptive radiation of ladybird beetles.</title>
        <authorList>
            <person name="Li H.S."/>
            <person name="Tang X.F."/>
            <person name="Huang Y.H."/>
            <person name="Xu Z.Y."/>
            <person name="Chen M.L."/>
            <person name="Du X.Y."/>
            <person name="Qiu B.Y."/>
            <person name="Chen P.T."/>
            <person name="Zhang W."/>
            <person name="Slipinski A."/>
            <person name="Escalona H.E."/>
            <person name="Waterhouse R.M."/>
            <person name="Zwick A."/>
            <person name="Pang H."/>
        </authorList>
    </citation>
    <scope>NUCLEOTIDE SEQUENCE [LARGE SCALE GENOMIC DNA]</scope>
    <source>
        <strain evidence="1">SYSU2018</strain>
    </source>
</reference>
<sequence>MIGGIPEKRCRAGGIISGCEDPVILETDYNEDVDSAVEASSTDRGLENVSGPSQSIYYRKNQFKWSKNSPGTSPTRQHNIVRQRPGFIGPDASKSYMTTKETFEFLVDDNIIQIINNYTNRRLTRIRKRLPLMHSARTPCL</sequence>